<protein>
    <submittedName>
        <fullName evidence="1">Bacillithiol system redox-active protein YtxJ</fullName>
    </submittedName>
</protein>
<evidence type="ECO:0000313" key="1">
    <source>
        <dbReference type="EMBL" id="MCP9764713.1"/>
    </source>
</evidence>
<dbReference type="NCBIfam" id="TIGR04019">
    <property type="entry name" value="B_thiol_YtxJ"/>
    <property type="match status" value="1"/>
</dbReference>
<dbReference type="RefSeq" id="WP_255038404.1">
    <property type="nucleotide sequence ID" value="NZ_RJUF01000175.1"/>
</dbReference>
<dbReference type="Pfam" id="PF11009">
    <property type="entry name" value="BrxC"/>
    <property type="match status" value="1"/>
</dbReference>
<dbReference type="Proteomes" id="UP001204144">
    <property type="component" value="Unassembled WGS sequence"/>
</dbReference>
<dbReference type="InterPro" id="IPR036249">
    <property type="entry name" value="Thioredoxin-like_sf"/>
</dbReference>
<dbReference type="SUPFAM" id="SSF52833">
    <property type="entry name" value="Thioredoxin-like"/>
    <property type="match status" value="1"/>
</dbReference>
<organism evidence="1 2">
    <name type="scientific">Lacihabitans soyangensis</name>
    <dbReference type="NCBI Taxonomy" id="869394"/>
    <lineage>
        <taxon>Bacteria</taxon>
        <taxon>Pseudomonadati</taxon>
        <taxon>Bacteroidota</taxon>
        <taxon>Cytophagia</taxon>
        <taxon>Cytophagales</taxon>
        <taxon>Leadbetterellaceae</taxon>
        <taxon>Lacihabitans</taxon>
    </lineage>
</organism>
<evidence type="ECO:0000313" key="2">
    <source>
        <dbReference type="Proteomes" id="UP001204144"/>
    </source>
</evidence>
<name>A0AAE3H4D0_9BACT</name>
<gene>
    <name evidence="1" type="primary">ytxJ</name>
    <name evidence="1" type="ORF">EGI31_17375</name>
</gene>
<dbReference type="Gene3D" id="3.40.30.10">
    <property type="entry name" value="Glutaredoxin"/>
    <property type="match status" value="1"/>
</dbReference>
<dbReference type="InterPro" id="IPR022551">
    <property type="entry name" value="BrxC"/>
</dbReference>
<accession>A0AAE3H4D0</accession>
<keyword evidence="2" id="KW-1185">Reference proteome</keyword>
<dbReference type="EMBL" id="RJUF01000175">
    <property type="protein sequence ID" value="MCP9764713.1"/>
    <property type="molecule type" value="Genomic_DNA"/>
</dbReference>
<reference evidence="1 2" key="1">
    <citation type="submission" date="2018-11" db="EMBL/GenBank/DDBJ databases">
        <title>Novel bacteria species description.</title>
        <authorList>
            <person name="Han J.-H."/>
        </authorList>
    </citation>
    <scope>NUCLEOTIDE SEQUENCE [LARGE SCALE GENOMIC DNA]</scope>
    <source>
        <strain evidence="1 2">KCTC23259</strain>
    </source>
</reference>
<proteinExistence type="predicted"/>
<dbReference type="AlphaFoldDB" id="A0AAE3H4D0"/>
<comment type="caution">
    <text evidence="1">The sequence shown here is derived from an EMBL/GenBank/DDBJ whole genome shotgun (WGS) entry which is preliminary data.</text>
</comment>
<sequence>MNWNNLSEIQQLEIIKEESNVQPVAIFKHSTRCSISATALDRFERNFAKNHESKDLKFYYLDLIAHRDISNKIASDFDVEHESPQLLLVKNGAVVFTESHYGIDFNDLLERV</sequence>